<evidence type="ECO:0000313" key="2">
    <source>
        <dbReference type="Proteomes" id="UP000476332"/>
    </source>
</evidence>
<protein>
    <recommendedName>
        <fullName evidence="3">DUF2188 domain-containing protein</fullName>
    </recommendedName>
</protein>
<proteinExistence type="predicted"/>
<dbReference type="Proteomes" id="UP000476332">
    <property type="component" value="Unassembled WGS sequence"/>
</dbReference>
<gene>
    <name evidence="1" type="ORF">GTW51_04120</name>
</gene>
<reference evidence="1 2" key="1">
    <citation type="submission" date="2020-01" db="EMBL/GenBank/DDBJ databases">
        <title>Genomes of bacteria type strains.</title>
        <authorList>
            <person name="Chen J."/>
            <person name="Zhu S."/>
            <person name="Chen J."/>
        </authorList>
    </citation>
    <scope>NUCLEOTIDE SEQUENCE [LARGE SCALE GENOMIC DNA]</scope>
    <source>
        <strain evidence="1 2">KCTC 52919</strain>
    </source>
</reference>
<dbReference type="RefSeq" id="WP_163042574.1">
    <property type="nucleotide sequence ID" value="NZ_JAAAMJ010000001.1"/>
</dbReference>
<evidence type="ECO:0008006" key="3">
    <source>
        <dbReference type="Google" id="ProtNLM"/>
    </source>
</evidence>
<accession>A0A6L9MDM7</accession>
<organism evidence="1 2">
    <name type="scientific">Aurantimonas aggregata</name>
    <dbReference type="NCBI Taxonomy" id="2047720"/>
    <lineage>
        <taxon>Bacteria</taxon>
        <taxon>Pseudomonadati</taxon>
        <taxon>Pseudomonadota</taxon>
        <taxon>Alphaproteobacteria</taxon>
        <taxon>Hyphomicrobiales</taxon>
        <taxon>Aurantimonadaceae</taxon>
        <taxon>Aurantimonas</taxon>
    </lineage>
</organism>
<evidence type="ECO:0000313" key="1">
    <source>
        <dbReference type="EMBL" id="NDV85885.1"/>
    </source>
</evidence>
<comment type="caution">
    <text evidence="1">The sequence shown here is derived from an EMBL/GenBank/DDBJ whole genome shotgun (WGS) entry which is preliminary data.</text>
</comment>
<keyword evidence="2" id="KW-1185">Reference proteome</keyword>
<name>A0A6L9MDM7_9HYPH</name>
<dbReference type="AlphaFoldDB" id="A0A6L9MDM7"/>
<sequence>MFETTAQDSFTKHKDSRGEWMVKINRSGQLQPPIFCRDEAHADAVIREQEEKHRG</sequence>
<dbReference type="EMBL" id="JAAAMJ010000001">
    <property type="protein sequence ID" value="NDV85885.1"/>
    <property type="molecule type" value="Genomic_DNA"/>
</dbReference>